<sequence>MSYSSMAVRFFTAPKPLGDSMDTDSNKRSGSDPQGHTVMRPNVPTEQPSTEIAQPHTPKSQGLTFANQDSLPKLPIPDLEDTCRRYIDTLQGLQSPRDHEETKAAVRDFLKNDGPILQERLKTYAGSKTSYIEQFWYDSYLNFDNPVVLNLNPFFLLEDDPTPARNHQVTRAASLVISSLAFVRAVRREELPPDTVRGTPLCMYQYSRLFGTARLPTDNGCVISQDPSAKHMVVMCRGQFYWFDVLDDNSDLIMSEKDISLNLQVIIEDAAQTPLHEAAKGALGVLSTENRKVWSGLRDIMTKDSRSNNAECLNIVDTALFVLCLDGTEPSTTSELCANMLCGTSEVVKGVQVGTCTNRWYDKLQIIVCENGSAGINFEHTGVDGHTVLRFASDVYTDTILRFARTINGQSPSLWATSSPDPAKRDPQSFGNVSTTPRKLEWDMTPELNIALRFAESHLSDLLCQHEFQVLDFEGFGKNFITSMGFSPDAFIQMAFQAAYYGLYGRVENTYEPAMTKMFLHGRTEAVRTVTPQSIDFVTAFWGENAAEQKVDALRTACKKHTDATKECSKGQGPDRHLYALYCLWQRSFDEGLFPDTSSTGGYSSPGETQSQTQSQGPESSKISSSSPSDDGLSSPGSSTRAYRTTSAPTPAIFADPGWDKINNSVLSTSNCGNPCLRHFGFGPTSADGFGIGYIIKDDSISICASSKHRQTSRLMHTLESYLFEIRKLLRATNRKPTSPRTSRARETEALAESLQSESHRRGRLVRGGGVQGAETPTSAADSSFMEDDGMGGYGFFDAGMLLHALKGLNAEREQRGEKPASRRIIVSTYMCMCRSTLNAMTLQALPKRVPQLRAPLARHFTTTPRTASYADTLPNLKIGAHTRVLFQGFTGRQATANVKESLEWGTKIVGGVKPGIEGEHLGLPVFPSVKTAQERAKPDASAIYVPGNQTAKAIEEAIEAEIPLVVAVAEHVPIHDILRIHSMLQTQSKTRLVGANCPGIISAIGKCRIGFQPLPCFAPGNVGIVAKSGTLSYETVASTTRAGLGQSLCISMGGDVLAGTNFVDALNLFENDPDTRGIILVGEIGGTAEMDAAEWIKDYRRRTVDPKPIMALVGGLEAPSGRIMGHAGAWAAPGEPDAETKYQALERAGAVMVNHPEKFGEGMKTLFANQSSRPGISSMSGTSSQQRGFHTMRRVTPISRRMAEHKRSLYIKQFQAFDILKQKSVPVNESASSSDNSISVSITVDRTALSPCIIASPTSDFNTAESQKFPFPYTQIKFESSIIAAVASHLSLPPSTHKKLAGIVQALWEIYKEKEAFTLETKIGISADGTLEIHGARFGFDDAAFRSSGRQEDIHNLRNISEEVPEEVEAEKDGIVYVKLKGEGSIGTLVNGAGLAMNTVDALTIHGGHCANFLDTGGKATSETVKASFRVICSDTRVKAVFVNIFGGLTRCDMIAEGIILAFRDLNMKVPVVVRLRGTNEELGQKMIAESGLPLHAFDGFEEAAKKVIALWAYWKAYKTNITNIIDAFVQ</sequence>
<evidence type="ECO:0000313" key="11">
    <source>
        <dbReference type="EMBL" id="KUM57123.1"/>
    </source>
</evidence>
<dbReference type="PROSITE" id="PS00440">
    <property type="entry name" value="ACYLTRANSF_C_2"/>
    <property type="match status" value="1"/>
</dbReference>
<feature type="compositionally biased region" description="Polar residues" evidence="9">
    <location>
        <begin position="640"/>
        <end position="649"/>
    </location>
</feature>
<dbReference type="Gene3D" id="3.40.50.261">
    <property type="entry name" value="Succinyl-CoA synthetase domains"/>
    <property type="match status" value="2"/>
</dbReference>
<evidence type="ECO:0000256" key="4">
    <source>
        <dbReference type="ARBA" id="ARBA00022741"/>
    </source>
</evidence>
<evidence type="ECO:0000256" key="2">
    <source>
        <dbReference type="ARBA" id="ARBA00022448"/>
    </source>
</evidence>
<evidence type="ECO:0000256" key="7">
    <source>
        <dbReference type="ARBA" id="ARBA00023315"/>
    </source>
</evidence>
<evidence type="ECO:0000256" key="1">
    <source>
        <dbReference type="ARBA" id="ARBA00005232"/>
    </source>
</evidence>
<dbReference type="GO" id="GO:0009437">
    <property type="term" value="P:carnitine metabolic process"/>
    <property type="evidence" value="ECO:0007669"/>
    <property type="project" value="TreeGrafter"/>
</dbReference>
<dbReference type="InterPro" id="IPR017866">
    <property type="entry name" value="Succ-CoA_synthase_bsu_CS"/>
</dbReference>
<organism evidence="11 12">
    <name type="scientific">Penicillium freii</name>
    <dbReference type="NCBI Taxonomy" id="48697"/>
    <lineage>
        <taxon>Eukaryota</taxon>
        <taxon>Fungi</taxon>
        <taxon>Dikarya</taxon>
        <taxon>Ascomycota</taxon>
        <taxon>Pezizomycotina</taxon>
        <taxon>Eurotiomycetes</taxon>
        <taxon>Eurotiomycetidae</taxon>
        <taxon>Eurotiales</taxon>
        <taxon>Aspergillaceae</taxon>
        <taxon>Penicillium</taxon>
    </lineage>
</organism>
<comment type="similarity">
    <text evidence="1">Belongs to the carnitine/choline acetyltransferase family.</text>
</comment>
<proteinExistence type="inferred from homology"/>
<feature type="region of interest" description="Disordered" evidence="9">
    <location>
        <begin position="414"/>
        <end position="436"/>
    </location>
</feature>
<evidence type="ECO:0000313" key="12">
    <source>
        <dbReference type="Proteomes" id="UP000055045"/>
    </source>
</evidence>
<dbReference type="InterPro" id="IPR039551">
    <property type="entry name" value="Cho/carn_acyl_trans"/>
</dbReference>
<dbReference type="Pfam" id="PF02629">
    <property type="entry name" value="CoA_binding"/>
    <property type="match status" value="1"/>
</dbReference>
<keyword evidence="5" id="KW-0276">Fatty acid metabolism</keyword>
<keyword evidence="12" id="KW-1185">Reference proteome</keyword>
<feature type="compositionally biased region" description="Polar residues" evidence="9">
    <location>
        <begin position="44"/>
        <end position="70"/>
    </location>
</feature>
<reference evidence="11 12" key="1">
    <citation type="submission" date="2015-10" db="EMBL/GenBank/DDBJ databases">
        <title>Genome sequencing of Penicillium freii.</title>
        <authorList>
            <person name="Nguyen H.D."/>
            <person name="Visagie C.M."/>
            <person name="Seifert K.A."/>
        </authorList>
    </citation>
    <scope>NUCLEOTIDE SEQUENCE [LARGE SCALE GENOMIC DNA]</scope>
    <source>
        <strain evidence="11 12">DAOM 242723</strain>
    </source>
</reference>
<feature type="active site" description="Proton acceptor" evidence="8">
    <location>
        <position position="380"/>
    </location>
</feature>
<gene>
    <name evidence="11" type="ORF">ACN42_g10066</name>
</gene>
<dbReference type="PANTHER" id="PTHR22589">
    <property type="entry name" value="CARNITINE O-ACYLTRANSFERASE"/>
    <property type="match status" value="1"/>
</dbReference>
<evidence type="ECO:0000256" key="6">
    <source>
        <dbReference type="ARBA" id="ARBA00023098"/>
    </source>
</evidence>
<keyword evidence="2" id="KW-0813">Transport</keyword>
<dbReference type="InterPro" id="IPR036291">
    <property type="entry name" value="NAD(P)-bd_dom_sf"/>
</dbReference>
<dbReference type="InterPro" id="IPR000542">
    <property type="entry name" value="Carn_acyl_trans"/>
</dbReference>
<dbReference type="FunFam" id="3.40.50.261:FF:000001">
    <property type="entry name" value="Succinate--CoA ligase [ADP-forming] subunit beta"/>
    <property type="match status" value="1"/>
</dbReference>
<dbReference type="PROSITE" id="PS01217">
    <property type="entry name" value="SUCCINYL_COA_LIG_3"/>
    <property type="match status" value="1"/>
</dbReference>
<dbReference type="Gene3D" id="3.30.470.20">
    <property type="entry name" value="ATP-grasp fold, B domain"/>
    <property type="match status" value="1"/>
</dbReference>
<dbReference type="SUPFAM" id="SSF51735">
    <property type="entry name" value="NAD(P)-binding Rossmann-fold domains"/>
    <property type="match status" value="1"/>
</dbReference>
<dbReference type="FunFam" id="3.30.559.10:FF:000025">
    <property type="entry name" value="Carnitine acetyl transferase"/>
    <property type="match status" value="1"/>
</dbReference>
<feature type="compositionally biased region" description="Polar residues" evidence="9">
    <location>
        <begin position="596"/>
        <end position="614"/>
    </location>
</feature>
<dbReference type="EMBL" id="LLXE01000397">
    <property type="protein sequence ID" value="KUM57123.1"/>
    <property type="molecule type" value="Genomic_DNA"/>
</dbReference>
<evidence type="ECO:0000256" key="3">
    <source>
        <dbReference type="ARBA" id="ARBA00022679"/>
    </source>
</evidence>
<feature type="region of interest" description="Disordered" evidence="9">
    <location>
        <begin position="1"/>
        <end position="71"/>
    </location>
</feature>
<dbReference type="FunFam" id="3.40.50.261:FF:000017">
    <property type="entry name" value="Succinyl-CoA synthetase subunit alpha"/>
    <property type="match status" value="1"/>
</dbReference>
<feature type="compositionally biased region" description="Low complexity" evidence="9">
    <location>
        <begin position="615"/>
        <end position="639"/>
    </location>
</feature>
<dbReference type="FunFam" id="3.30.559.10:FF:000019">
    <property type="entry name" value="Carnitine acetyl transferase"/>
    <property type="match status" value="1"/>
</dbReference>
<accession>A0A117NL52</accession>
<dbReference type="InterPro" id="IPR016102">
    <property type="entry name" value="Succinyl-CoA_synth-like"/>
</dbReference>
<evidence type="ECO:0000259" key="10">
    <source>
        <dbReference type="SMART" id="SM00881"/>
    </source>
</evidence>
<keyword evidence="4" id="KW-0547">Nucleotide-binding</keyword>
<dbReference type="GO" id="GO:0000166">
    <property type="term" value="F:nucleotide binding"/>
    <property type="evidence" value="ECO:0007669"/>
    <property type="project" value="UniProtKB-KW"/>
</dbReference>
<dbReference type="InterPro" id="IPR042572">
    <property type="entry name" value="Carn_acyl_trans_N"/>
</dbReference>
<dbReference type="PRINTS" id="PR01798">
    <property type="entry name" value="SCOASYNTHASE"/>
</dbReference>
<dbReference type="InterPro" id="IPR005811">
    <property type="entry name" value="SUCC_ACL_C"/>
</dbReference>
<dbReference type="Gene3D" id="3.30.559.10">
    <property type="entry name" value="Chloramphenicol acetyltransferase-like domain"/>
    <property type="match status" value="1"/>
</dbReference>
<dbReference type="STRING" id="48697.A0A117NL52"/>
<feature type="region of interest" description="Disordered" evidence="9">
    <location>
        <begin position="733"/>
        <end position="785"/>
    </location>
</feature>
<dbReference type="SUPFAM" id="SSF52777">
    <property type="entry name" value="CoA-dependent acyltransferases"/>
    <property type="match status" value="2"/>
</dbReference>
<evidence type="ECO:0000256" key="9">
    <source>
        <dbReference type="SAM" id="MobiDB-lite"/>
    </source>
</evidence>
<dbReference type="FunFam" id="1.10.275.20:FF:000003">
    <property type="entry name" value="Carnitine acetyl transferase"/>
    <property type="match status" value="1"/>
</dbReference>
<evidence type="ECO:0000256" key="8">
    <source>
        <dbReference type="PIRSR" id="PIRSR600542-1"/>
    </source>
</evidence>
<dbReference type="Pfam" id="PF00755">
    <property type="entry name" value="Carn_acyltransf"/>
    <property type="match status" value="1"/>
</dbReference>
<dbReference type="Gene3D" id="1.10.275.20">
    <property type="entry name" value="Choline/Carnitine o-acyltransferase"/>
    <property type="match status" value="1"/>
</dbReference>
<feature type="region of interest" description="Disordered" evidence="9">
    <location>
        <begin position="596"/>
        <end position="650"/>
    </location>
</feature>
<keyword evidence="3" id="KW-0808">Transferase</keyword>
<comment type="caution">
    <text evidence="11">The sequence shown here is derived from an EMBL/GenBank/DDBJ whole genome shotgun (WGS) entry which is preliminary data.</text>
</comment>
<name>A0A117NL52_PENFR</name>
<protein>
    <recommendedName>
        <fullName evidence="10">CoA-binding domain-containing protein</fullName>
    </recommendedName>
</protein>
<keyword evidence="7" id="KW-0012">Acyltransferase</keyword>
<dbReference type="FunFam" id="3.40.50.720:FF:000340">
    <property type="entry name" value="Succinyl-CoA synthetase subunit alpha"/>
    <property type="match status" value="1"/>
</dbReference>
<dbReference type="Proteomes" id="UP000055045">
    <property type="component" value="Unassembled WGS sequence"/>
</dbReference>
<dbReference type="SUPFAM" id="SSF52210">
    <property type="entry name" value="Succinyl-CoA synthetase domains"/>
    <property type="match status" value="2"/>
</dbReference>
<dbReference type="Gene3D" id="3.40.50.720">
    <property type="entry name" value="NAD(P)-binding Rossmann-like Domain"/>
    <property type="match status" value="1"/>
</dbReference>
<dbReference type="GO" id="GO:0004092">
    <property type="term" value="F:carnitine O-acetyltransferase activity"/>
    <property type="evidence" value="ECO:0007669"/>
    <property type="project" value="TreeGrafter"/>
</dbReference>
<keyword evidence="6" id="KW-0443">Lipid metabolism</keyword>
<dbReference type="FunFam" id="3.30.559.70:FF:000003">
    <property type="entry name" value="Carnitine acetyl transferase FacC"/>
    <property type="match status" value="1"/>
</dbReference>
<dbReference type="GO" id="GO:0006631">
    <property type="term" value="P:fatty acid metabolic process"/>
    <property type="evidence" value="ECO:0007669"/>
    <property type="project" value="UniProtKB-KW"/>
</dbReference>
<dbReference type="InterPro" id="IPR023213">
    <property type="entry name" value="CAT-like_dom_sf"/>
</dbReference>
<dbReference type="PANTHER" id="PTHR22589:SF29">
    <property type="entry name" value="MITOCHONDRIAL CARNITINE O-ACETYLTRANSFERASE-RELATED"/>
    <property type="match status" value="1"/>
</dbReference>
<evidence type="ECO:0000256" key="5">
    <source>
        <dbReference type="ARBA" id="ARBA00022832"/>
    </source>
</evidence>
<dbReference type="Gene3D" id="3.30.559.70">
    <property type="entry name" value="Choline/Carnitine o-acyltransferase, domain 2"/>
    <property type="match status" value="1"/>
</dbReference>
<dbReference type="SMART" id="SM00881">
    <property type="entry name" value="CoA_binding"/>
    <property type="match status" value="1"/>
</dbReference>
<dbReference type="GO" id="GO:0005739">
    <property type="term" value="C:mitochondrion"/>
    <property type="evidence" value="ECO:0007669"/>
    <property type="project" value="TreeGrafter"/>
</dbReference>
<dbReference type="InterPro" id="IPR042231">
    <property type="entry name" value="Cho/carn_acyl_trans_2"/>
</dbReference>
<dbReference type="InterPro" id="IPR003781">
    <property type="entry name" value="CoA-bd"/>
</dbReference>
<feature type="domain" description="CoA-binding" evidence="10">
    <location>
        <begin position="878"/>
        <end position="973"/>
    </location>
</feature>
<dbReference type="Pfam" id="PF00549">
    <property type="entry name" value="Ligase_CoA"/>
    <property type="match status" value="2"/>
</dbReference>